<evidence type="ECO:0000259" key="2">
    <source>
        <dbReference type="Pfam" id="PF07738"/>
    </source>
</evidence>
<evidence type="ECO:0000313" key="4">
    <source>
        <dbReference type="Proteomes" id="UP001470230"/>
    </source>
</evidence>
<proteinExistence type="predicted"/>
<feature type="domain" description="SUN" evidence="2">
    <location>
        <begin position="388"/>
        <end position="494"/>
    </location>
</feature>
<dbReference type="SUPFAM" id="SSF49785">
    <property type="entry name" value="Galactose-binding domain-like"/>
    <property type="match status" value="1"/>
</dbReference>
<feature type="coiled-coil region" evidence="1">
    <location>
        <begin position="268"/>
        <end position="326"/>
    </location>
</feature>
<accession>A0ABR2GZ05</accession>
<comment type="caution">
    <text evidence="3">The sequence shown here is derived from an EMBL/GenBank/DDBJ whole genome shotgun (WGS) entry which is preliminary data.</text>
</comment>
<gene>
    <name evidence="3" type="ORF">M9Y10_033102</name>
</gene>
<dbReference type="Pfam" id="PF07738">
    <property type="entry name" value="Sad1_UNC"/>
    <property type="match status" value="1"/>
</dbReference>
<sequence>MQEKTIISNENSIPNTHYFVYKSQNYPIKFVFFKYASKYFSENKKQLKQTQYIQLVDKETMNASDFKPEWIEDFINFVQGKKVTLDESNVLCLNYLSNIYEIDTLQKVTNEYISTNQEDLVLKILYQHQNDSKIDTSHYEKTISSKIEQFIENDELLKINIPILQRIINKFFSQNKQLKKDQTDKFLTFFMKCLDKYGSLASVLFNDVEIVKSSPQYLDKFMNDYSNVFDFNFLNKNDFVNLYNEKKKQESEFKIDEQKYQAKISLLEKQLENDKEGLRIKIDKCEQEKEKLEQNEIALKSEISKLQDEVKKLKHANSQNMQKQEKQKRGILFEPSSTNFTGIINHLRKNIDQIDIFASSFFYNQIDKHPINVTKFEDYTQAFLSDNKPNSWICLDFKEHRIIPTHYTLKSTTDYWISPHPKNWIFEGSVDYDKWKTLDEQKDCVHLHGYNLIYTFKVQHPSEIEFRYIRVRSTGQNWDNSNYLLIDSIEIYGRLI</sequence>
<dbReference type="EMBL" id="JAPFFF010000055">
    <property type="protein sequence ID" value="KAK8838475.1"/>
    <property type="molecule type" value="Genomic_DNA"/>
</dbReference>
<dbReference type="Proteomes" id="UP001470230">
    <property type="component" value="Unassembled WGS sequence"/>
</dbReference>
<organism evidence="3 4">
    <name type="scientific">Tritrichomonas musculus</name>
    <dbReference type="NCBI Taxonomy" id="1915356"/>
    <lineage>
        <taxon>Eukaryota</taxon>
        <taxon>Metamonada</taxon>
        <taxon>Parabasalia</taxon>
        <taxon>Tritrichomonadida</taxon>
        <taxon>Tritrichomonadidae</taxon>
        <taxon>Tritrichomonas</taxon>
    </lineage>
</organism>
<reference evidence="3 4" key="1">
    <citation type="submission" date="2024-04" db="EMBL/GenBank/DDBJ databases">
        <title>Tritrichomonas musculus Genome.</title>
        <authorList>
            <person name="Alves-Ferreira E."/>
            <person name="Grigg M."/>
            <person name="Lorenzi H."/>
            <person name="Galac M."/>
        </authorList>
    </citation>
    <scope>NUCLEOTIDE SEQUENCE [LARGE SCALE GENOMIC DNA]</scope>
    <source>
        <strain evidence="3 4">EAF2021</strain>
    </source>
</reference>
<evidence type="ECO:0000256" key="1">
    <source>
        <dbReference type="SAM" id="Coils"/>
    </source>
</evidence>
<dbReference type="InterPro" id="IPR008979">
    <property type="entry name" value="Galactose-bd-like_sf"/>
</dbReference>
<protein>
    <recommendedName>
        <fullName evidence="2">SUN domain-containing protein</fullName>
    </recommendedName>
</protein>
<dbReference type="InterPro" id="IPR012919">
    <property type="entry name" value="SUN_dom"/>
</dbReference>
<name>A0ABR2GZ05_9EUKA</name>
<keyword evidence="4" id="KW-1185">Reference proteome</keyword>
<evidence type="ECO:0000313" key="3">
    <source>
        <dbReference type="EMBL" id="KAK8838475.1"/>
    </source>
</evidence>
<keyword evidence="1" id="KW-0175">Coiled coil</keyword>
<dbReference type="Gene3D" id="2.60.120.260">
    <property type="entry name" value="Galactose-binding domain-like"/>
    <property type="match status" value="1"/>
</dbReference>